<keyword evidence="2" id="KW-0732">Signal</keyword>
<feature type="signal peptide" evidence="2">
    <location>
        <begin position="1"/>
        <end position="22"/>
    </location>
</feature>
<protein>
    <recommendedName>
        <fullName evidence="3">Peptidase C1A papain C-terminal domain-containing protein</fullName>
    </recommendedName>
</protein>
<evidence type="ECO:0000313" key="5">
    <source>
        <dbReference type="Proteomes" id="UP001314263"/>
    </source>
</evidence>
<keyword evidence="5" id="KW-1185">Reference proteome</keyword>
<accession>A0AAV1I5X3</accession>
<dbReference type="AlphaFoldDB" id="A0AAV1I5X3"/>
<feature type="domain" description="Peptidase C1A papain C-terminal" evidence="3">
    <location>
        <begin position="53"/>
        <end position="308"/>
    </location>
</feature>
<evidence type="ECO:0000259" key="3">
    <source>
        <dbReference type="SMART" id="SM00645"/>
    </source>
</evidence>
<dbReference type="SUPFAM" id="SSF54001">
    <property type="entry name" value="Cysteine proteinases"/>
    <property type="match status" value="1"/>
</dbReference>
<feature type="chain" id="PRO_5043516564" description="Peptidase C1A papain C-terminal domain-containing protein" evidence="2">
    <location>
        <begin position="23"/>
        <end position="400"/>
    </location>
</feature>
<dbReference type="GO" id="GO:0008234">
    <property type="term" value="F:cysteine-type peptidase activity"/>
    <property type="evidence" value="ECO:0007669"/>
    <property type="project" value="InterPro"/>
</dbReference>
<dbReference type="Pfam" id="PF00112">
    <property type="entry name" value="Peptidase_C1"/>
    <property type="match status" value="1"/>
</dbReference>
<dbReference type="SMART" id="SM00645">
    <property type="entry name" value="Pept_C1"/>
    <property type="match status" value="1"/>
</dbReference>
<dbReference type="PROSITE" id="PS51257">
    <property type="entry name" value="PROKAR_LIPOPROTEIN"/>
    <property type="match status" value="1"/>
</dbReference>
<dbReference type="Gene3D" id="3.90.70.10">
    <property type="entry name" value="Cysteine proteinases"/>
    <property type="match status" value="1"/>
</dbReference>
<dbReference type="GO" id="GO:0006508">
    <property type="term" value="P:proteolysis"/>
    <property type="evidence" value="ECO:0007669"/>
    <property type="project" value="InterPro"/>
</dbReference>
<organism evidence="4 5">
    <name type="scientific">Coccomyxa viridis</name>
    <dbReference type="NCBI Taxonomy" id="1274662"/>
    <lineage>
        <taxon>Eukaryota</taxon>
        <taxon>Viridiplantae</taxon>
        <taxon>Chlorophyta</taxon>
        <taxon>core chlorophytes</taxon>
        <taxon>Trebouxiophyceae</taxon>
        <taxon>Trebouxiophyceae incertae sedis</taxon>
        <taxon>Coccomyxaceae</taxon>
        <taxon>Coccomyxa</taxon>
    </lineage>
</organism>
<dbReference type="Proteomes" id="UP001314263">
    <property type="component" value="Unassembled WGS sequence"/>
</dbReference>
<evidence type="ECO:0000256" key="1">
    <source>
        <dbReference type="ARBA" id="ARBA00008455"/>
    </source>
</evidence>
<comment type="caution">
    <text evidence="4">The sequence shown here is derived from an EMBL/GenBank/DDBJ whole genome shotgun (WGS) entry which is preliminary data.</text>
</comment>
<dbReference type="InterPro" id="IPR000668">
    <property type="entry name" value="Peptidase_C1A_C"/>
</dbReference>
<evidence type="ECO:0000313" key="4">
    <source>
        <dbReference type="EMBL" id="CAK0781499.1"/>
    </source>
</evidence>
<dbReference type="InterPro" id="IPR038765">
    <property type="entry name" value="Papain-like_cys_pep_sf"/>
</dbReference>
<sequence>MCWSKLVLAAALSASLACVSEAGCYRGRPKPVIPVEDYHYNDEPAPLMAAKHMPRRFDWGNVDGQNFLVPSWGQHQPKYCGSCYVHGTLSMVQDRLKIRKRGKGPDVMLGRQSFLNCGAYEGWGAGCDGGDPIDLFRFMVKYGLPDESCFTYTATDHREFDQTLKHCPASAFCRNCMPINETADSCWAVKTPVLYKVKSYGKIEKPKHGNIEDVMMSEIYHRGPIVCSISTPEDFTYGYRGGIYNDPLNYTKESIDHNVEVTGWGEEDGKPYWNVRNSWGNYWGTLSFFQLQRGINSLFVNEDCWYAEPTFEEEEEVLDGDFSGSMYGLIDNGKESSSSAPFMQLDQALSRVRQELSMQLGRAGGDASLSSEVEAALSQVSGLASRLASSAKDLAQPASA</sequence>
<dbReference type="InterPro" id="IPR013128">
    <property type="entry name" value="Peptidase_C1A"/>
</dbReference>
<comment type="similarity">
    <text evidence="1">Belongs to the peptidase C1 family.</text>
</comment>
<proteinExistence type="inferred from homology"/>
<dbReference type="EMBL" id="CAUYUE010000006">
    <property type="protein sequence ID" value="CAK0781499.1"/>
    <property type="molecule type" value="Genomic_DNA"/>
</dbReference>
<dbReference type="PANTHER" id="PTHR12411">
    <property type="entry name" value="CYSTEINE PROTEASE FAMILY C1-RELATED"/>
    <property type="match status" value="1"/>
</dbReference>
<name>A0AAV1I5X3_9CHLO</name>
<reference evidence="4 5" key="1">
    <citation type="submission" date="2023-10" db="EMBL/GenBank/DDBJ databases">
        <authorList>
            <person name="Maclean D."/>
            <person name="Macfadyen A."/>
        </authorList>
    </citation>
    <scope>NUCLEOTIDE SEQUENCE [LARGE SCALE GENOMIC DNA]</scope>
</reference>
<gene>
    <name evidence="4" type="ORF">CVIRNUC_005389</name>
</gene>
<dbReference type="FunFam" id="3.90.70.10:FF:000117">
    <property type="entry name" value="Probable papain cysteine protease"/>
    <property type="match status" value="1"/>
</dbReference>
<evidence type="ECO:0000256" key="2">
    <source>
        <dbReference type="SAM" id="SignalP"/>
    </source>
</evidence>